<feature type="region of interest" description="Disordered" evidence="1">
    <location>
        <begin position="62"/>
        <end position="87"/>
    </location>
</feature>
<proteinExistence type="predicted"/>
<evidence type="ECO:0000313" key="3">
    <source>
        <dbReference type="Proteomes" id="UP000256964"/>
    </source>
</evidence>
<organism evidence="2 3">
    <name type="scientific">Lentinus brumalis</name>
    <dbReference type="NCBI Taxonomy" id="2498619"/>
    <lineage>
        <taxon>Eukaryota</taxon>
        <taxon>Fungi</taxon>
        <taxon>Dikarya</taxon>
        <taxon>Basidiomycota</taxon>
        <taxon>Agaricomycotina</taxon>
        <taxon>Agaricomycetes</taxon>
        <taxon>Polyporales</taxon>
        <taxon>Polyporaceae</taxon>
        <taxon>Lentinus</taxon>
    </lineage>
</organism>
<keyword evidence="3" id="KW-1185">Reference proteome</keyword>
<gene>
    <name evidence="2" type="ORF">OH76DRAFT_1486895</name>
</gene>
<accession>A0A371CWU6</accession>
<dbReference type="OrthoDB" id="5983317at2759"/>
<reference evidence="2 3" key="1">
    <citation type="journal article" date="2018" name="Biotechnol. Biofuels">
        <title>Integrative visual omics of the white-rot fungus Polyporus brumalis exposes the biotechnological potential of its oxidative enzymes for delignifying raw plant biomass.</title>
        <authorList>
            <person name="Miyauchi S."/>
            <person name="Rancon A."/>
            <person name="Drula E."/>
            <person name="Hage H."/>
            <person name="Chaduli D."/>
            <person name="Favel A."/>
            <person name="Grisel S."/>
            <person name="Henrissat B."/>
            <person name="Herpoel-Gimbert I."/>
            <person name="Ruiz-Duenas F.J."/>
            <person name="Chevret D."/>
            <person name="Hainaut M."/>
            <person name="Lin J."/>
            <person name="Wang M."/>
            <person name="Pangilinan J."/>
            <person name="Lipzen A."/>
            <person name="Lesage-Meessen L."/>
            <person name="Navarro D."/>
            <person name="Riley R."/>
            <person name="Grigoriev I.V."/>
            <person name="Zhou S."/>
            <person name="Raouche S."/>
            <person name="Rosso M.N."/>
        </authorList>
    </citation>
    <scope>NUCLEOTIDE SEQUENCE [LARGE SCALE GENOMIC DNA]</scope>
    <source>
        <strain evidence="2 3">BRFM 1820</strain>
    </source>
</reference>
<dbReference type="EMBL" id="KZ857446">
    <property type="protein sequence ID" value="RDX44751.1"/>
    <property type="molecule type" value="Genomic_DNA"/>
</dbReference>
<evidence type="ECO:0000256" key="1">
    <source>
        <dbReference type="SAM" id="MobiDB-lite"/>
    </source>
</evidence>
<name>A0A371CWU6_9APHY</name>
<evidence type="ECO:0000313" key="2">
    <source>
        <dbReference type="EMBL" id="RDX44751.1"/>
    </source>
</evidence>
<dbReference type="AlphaFoldDB" id="A0A371CWU6"/>
<protein>
    <submittedName>
        <fullName evidence="2">Uncharacterized protein</fullName>
    </submittedName>
</protein>
<dbReference type="Proteomes" id="UP000256964">
    <property type="component" value="Unassembled WGS sequence"/>
</dbReference>
<sequence length="276" mass="30082">MSDTSIQDRIQIIKALHIAPPQAHAATYGDGQGSATVAGGSLVSFVGNLLAQQKASQTVQFSLSPAGEAAPSDEALPNEAARHDRQNDSGAWYDRYKSVLENIGWTVPHFDIAELSDADTYLDVDKLLLKSAAEHLSEEELALFQNVVESLGEAKNEVATQLFNSQSKASNKANFQVGVASDGQGNTTLKIGVYFYSAEQNIDKVLFYESGSQKTLEFRAGYHTMLLNSDVYSQVREAVLEKLGNHTKDLVEDIEIGPSLRALASPRQLPPWIRTK</sequence>